<feature type="transmembrane region" description="Helical" evidence="12">
    <location>
        <begin position="183"/>
        <end position="216"/>
    </location>
</feature>
<evidence type="ECO:0000256" key="10">
    <source>
        <dbReference type="ARBA" id="ARBA00023310"/>
    </source>
</evidence>
<accession>A0A8A5Y6R6</accession>
<feature type="transmembrane region" description="Helical" evidence="12">
    <location>
        <begin position="20"/>
        <end position="44"/>
    </location>
</feature>
<evidence type="ECO:0000256" key="12">
    <source>
        <dbReference type="SAM" id="Phobius"/>
    </source>
</evidence>
<name>A0A8A5Y6R6_9ARAC</name>
<dbReference type="AlphaFoldDB" id="A0A8A5Y6R6"/>
<keyword evidence="6" id="KW-0375">Hydrogen ion transport</keyword>
<sequence length="219" mass="24624">MSLFSMFDPSGTLELKLNWLSIFLILFFPLLYNFSSSKLLIVFLGIVSGMKKFFKEMMGGSSFGVIYLGLSMFLLLVYLNLLGLVPFVFSSTSHVVVTLSMGLVFWMSFFVMGFLKNFLSSVSHLVPEGCPLMLAPFLVMIESISHLIRPITLSIRLAANMMAGHLIIGLISEMSMTSSGMSLLSIFFQIFMMMLEMGVCIIQAMVFSILLMLYMVEYY</sequence>
<keyword evidence="4" id="KW-0138">CF(0)</keyword>
<evidence type="ECO:0000256" key="3">
    <source>
        <dbReference type="ARBA" id="ARBA00022448"/>
    </source>
</evidence>
<dbReference type="NCBIfam" id="TIGR01131">
    <property type="entry name" value="ATP_synt_6_or_A"/>
    <property type="match status" value="1"/>
</dbReference>
<dbReference type="InterPro" id="IPR000568">
    <property type="entry name" value="ATP_synth_F0_asu"/>
</dbReference>
<dbReference type="GO" id="GO:0046933">
    <property type="term" value="F:proton-transporting ATP synthase activity, rotational mechanism"/>
    <property type="evidence" value="ECO:0007669"/>
    <property type="project" value="TreeGrafter"/>
</dbReference>
<dbReference type="Pfam" id="PF00119">
    <property type="entry name" value="ATP-synt_A"/>
    <property type="match status" value="1"/>
</dbReference>
<dbReference type="PANTHER" id="PTHR11410">
    <property type="entry name" value="ATP SYNTHASE SUBUNIT A"/>
    <property type="match status" value="1"/>
</dbReference>
<evidence type="ECO:0000256" key="2">
    <source>
        <dbReference type="ARBA" id="ARBA00006810"/>
    </source>
</evidence>
<keyword evidence="5 12" id="KW-0812">Transmembrane</keyword>
<keyword evidence="7 12" id="KW-1133">Transmembrane helix</keyword>
<comment type="subcellular location">
    <subcellularLocation>
        <location evidence="1">Membrane</location>
        <topology evidence="1">Multi-pass membrane protein</topology>
    </subcellularLocation>
    <subcellularLocation>
        <location evidence="11">Mitochondrion inner membrane</location>
        <topology evidence="11">Multi-pass membrane protein</topology>
    </subcellularLocation>
</comment>
<dbReference type="RefSeq" id="YP_010239129.1">
    <property type="nucleotide sequence ID" value="NC_059873.1"/>
</dbReference>
<evidence type="ECO:0000256" key="6">
    <source>
        <dbReference type="ARBA" id="ARBA00022781"/>
    </source>
</evidence>
<dbReference type="GeneID" id="69236528"/>
<evidence type="ECO:0000256" key="7">
    <source>
        <dbReference type="ARBA" id="ARBA00022989"/>
    </source>
</evidence>
<dbReference type="SUPFAM" id="SSF81336">
    <property type="entry name" value="F1F0 ATP synthase subunit A"/>
    <property type="match status" value="1"/>
</dbReference>
<dbReference type="PROSITE" id="PS00449">
    <property type="entry name" value="ATPASE_A"/>
    <property type="match status" value="1"/>
</dbReference>
<dbReference type="PRINTS" id="PR00123">
    <property type="entry name" value="ATPASEA"/>
</dbReference>
<keyword evidence="10" id="KW-0066">ATP synthesis</keyword>
<proteinExistence type="inferred from homology"/>
<organism evidence="13">
    <name type="scientific">Atypus karschi</name>
    <dbReference type="NCBI Taxonomy" id="2337319"/>
    <lineage>
        <taxon>Eukaryota</taxon>
        <taxon>Metazoa</taxon>
        <taxon>Ecdysozoa</taxon>
        <taxon>Arthropoda</taxon>
        <taxon>Chelicerata</taxon>
        <taxon>Arachnida</taxon>
        <taxon>Araneae</taxon>
        <taxon>Mygalomorphae</taxon>
        <taxon>Atypoidea</taxon>
        <taxon>Atypidae</taxon>
        <taxon>Atypus</taxon>
    </lineage>
</organism>
<feature type="transmembrane region" description="Helical" evidence="12">
    <location>
        <begin position="65"/>
        <end position="89"/>
    </location>
</feature>
<keyword evidence="13" id="KW-0496">Mitochondrion</keyword>
<comment type="similarity">
    <text evidence="2">Belongs to the ATPase A chain family.</text>
</comment>
<protein>
    <recommendedName>
        <fullName evidence="11">ATP synthase subunit a</fullName>
    </recommendedName>
</protein>
<dbReference type="InterPro" id="IPR023011">
    <property type="entry name" value="ATP_synth_F0_asu_AS"/>
</dbReference>
<reference evidence="13" key="1">
    <citation type="submission" date="2020-08" db="EMBL/GenBank/DDBJ databases">
        <authorList>
            <person name="He A.A."/>
            <person name="Guo J.J."/>
            <person name="Huang Z.Z."/>
            <person name="Liu J.J."/>
            <person name="Xu X.X."/>
        </authorList>
    </citation>
    <scope>NUCLEOTIDE SEQUENCE</scope>
</reference>
<evidence type="ECO:0000256" key="4">
    <source>
        <dbReference type="ARBA" id="ARBA00022547"/>
    </source>
</evidence>
<evidence type="ECO:0000256" key="9">
    <source>
        <dbReference type="ARBA" id="ARBA00023136"/>
    </source>
</evidence>
<evidence type="ECO:0000256" key="8">
    <source>
        <dbReference type="ARBA" id="ARBA00023065"/>
    </source>
</evidence>
<evidence type="ECO:0000256" key="5">
    <source>
        <dbReference type="ARBA" id="ARBA00022692"/>
    </source>
</evidence>
<dbReference type="Gene3D" id="1.20.120.220">
    <property type="entry name" value="ATP synthase, F0 complex, subunit A"/>
    <property type="match status" value="1"/>
</dbReference>
<feature type="transmembrane region" description="Helical" evidence="12">
    <location>
        <begin position="95"/>
        <end position="115"/>
    </location>
</feature>
<dbReference type="CDD" id="cd00310">
    <property type="entry name" value="ATP-synt_Fo_a_6"/>
    <property type="match status" value="1"/>
</dbReference>
<evidence type="ECO:0000313" key="13">
    <source>
        <dbReference type="EMBL" id="QTH31098.1"/>
    </source>
</evidence>
<evidence type="ECO:0000256" key="1">
    <source>
        <dbReference type="ARBA" id="ARBA00004141"/>
    </source>
</evidence>
<keyword evidence="9 12" id="KW-0472">Membrane</keyword>
<evidence type="ECO:0000256" key="11">
    <source>
        <dbReference type="RuleBase" id="RU004450"/>
    </source>
</evidence>
<dbReference type="EMBL" id="MT832081">
    <property type="protein sequence ID" value="QTH31098.1"/>
    <property type="molecule type" value="Genomic_DNA"/>
</dbReference>
<dbReference type="PANTHER" id="PTHR11410:SF0">
    <property type="entry name" value="ATP SYNTHASE SUBUNIT A"/>
    <property type="match status" value="1"/>
</dbReference>
<dbReference type="InterPro" id="IPR045083">
    <property type="entry name" value="ATP_synth_F0_asu_bact/mt"/>
</dbReference>
<keyword evidence="8" id="KW-0406">Ion transport</keyword>
<dbReference type="GO" id="GO:0045259">
    <property type="term" value="C:proton-transporting ATP synthase complex"/>
    <property type="evidence" value="ECO:0007669"/>
    <property type="project" value="UniProtKB-KW"/>
</dbReference>
<dbReference type="InterPro" id="IPR035908">
    <property type="entry name" value="F0_ATP_A_sf"/>
</dbReference>
<keyword evidence="3" id="KW-0813">Transport</keyword>
<gene>
    <name evidence="13" type="primary">atp6</name>
</gene>
<dbReference type="GO" id="GO:0005743">
    <property type="term" value="C:mitochondrial inner membrane"/>
    <property type="evidence" value="ECO:0007669"/>
    <property type="project" value="UniProtKB-SubCell"/>
</dbReference>
<geneLocation type="mitochondrion" evidence="13"/>